<proteinExistence type="predicted"/>
<dbReference type="EMBL" id="JACIDU010000024">
    <property type="protein sequence ID" value="MBB4105598.1"/>
    <property type="molecule type" value="Genomic_DNA"/>
</dbReference>
<comment type="caution">
    <text evidence="1">The sequence shown here is derived from an EMBL/GenBank/DDBJ whole genome shotgun (WGS) entry which is preliminary data.</text>
</comment>
<name>A0A7W6K5J4_9HYPH</name>
<dbReference type="RefSeq" id="WP_183795222.1">
    <property type="nucleotide sequence ID" value="NZ_JACIDU010000024.1"/>
</dbReference>
<gene>
    <name evidence="1" type="ORF">GGQ66_004185</name>
</gene>
<reference evidence="1 2" key="1">
    <citation type="submission" date="2020-08" db="EMBL/GenBank/DDBJ databases">
        <title>Genomic Encyclopedia of Type Strains, Phase IV (KMG-IV): sequencing the most valuable type-strain genomes for metagenomic binning, comparative biology and taxonomic classification.</title>
        <authorList>
            <person name="Goeker M."/>
        </authorList>
    </citation>
    <scope>NUCLEOTIDE SEQUENCE [LARGE SCALE GENOMIC DNA]</scope>
    <source>
        <strain evidence="1 2">DSM 26385</strain>
    </source>
</reference>
<keyword evidence="2" id="KW-1185">Reference proteome</keyword>
<dbReference type="Proteomes" id="UP000584824">
    <property type="component" value="Unassembled WGS sequence"/>
</dbReference>
<evidence type="ECO:0000313" key="2">
    <source>
        <dbReference type="Proteomes" id="UP000584824"/>
    </source>
</evidence>
<evidence type="ECO:0000313" key="1">
    <source>
        <dbReference type="EMBL" id="MBB4105598.1"/>
    </source>
</evidence>
<sequence>MHLSGFISQFVRILCAVALLSVGFGHRVPDVRAVEFVATAYALPDGSLPDLCLTLGDKDASGQFHYRDGSCDACLISGAITLPQPAAEVGPRPMPQGFVLRPDRARFDAPPVLISEAAPRAPPRA</sequence>
<organism evidence="1 2">
    <name type="scientific">Allorhizobium borbori</name>
    <dbReference type="NCBI Taxonomy" id="485907"/>
    <lineage>
        <taxon>Bacteria</taxon>
        <taxon>Pseudomonadati</taxon>
        <taxon>Pseudomonadota</taxon>
        <taxon>Alphaproteobacteria</taxon>
        <taxon>Hyphomicrobiales</taxon>
        <taxon>Rhizobiaceae</taxon>
        <taxon>Rhizobium/Agrobacterium group</taxon>
        <taxon>Allorhizobium</taxon>
    </lineage>
</organism>
<protein>
    <recommendedName>
        <fullName evidence="3">DUF2946 domain-containing protein</fullName>
    </recommendedName>
</protein>
<evidence type="ECO:0008006" key="3">
    <source>
        <dbReference type="Google" id="ProtNLM"/>
    </source>
</evidence>
<accession>A0A7W6K5J4</accession>
<dbReference type="AlphaFoldDB" id="A0A7W6K5J4"/>